<accession>A0ACC6KV76</accession>
<dbReference type="Proteomes" id="UP001246858">
    <property type="component" value="Unassembled WGS sequence"/>
</dbReference>
<reference evidence="1" key="1">
    <citation type="submission" date="2023-07" db="EMBL/GenBank/DDBJ databases">
        <title>Sorghum-associated microbial communities from plants grown in Nebraska, USA.</title>
        <authorList>
            <person name="Schachtman D."/>
        </authorList>
    </citation>
    <scope>NUCLEOTIDE SEQUENCE</scope>
    <source>
        <strain evidence="1">2697</strain>
    </source>
</reference>
<protein>
    <submittedName>
        <fullName evidence="1">Beta-glucosidase-like glycosyl hydrolase/polygalacturonase</fullName>
    </submittedName>
</protein>
<gene>
    <name evidence="1" type="ORF">J2X78_001820</name>
</gene>
<organism evidence="1 2">
    <name type="scientific">Pedobacter africanus</name>
    <dbReference type="NCBI Taxonomy" id="151894"/>
    <lineage>
        <taxon>Bacteria</taxon>
        <taxon>Pseudomonadati</taxon>
        <taxon>Bacteroidota</taxon>
        <taxon>Sphingobacteriia</taxon>
        <taxon>Sphingobacteriales</taxon>
        <taxon>Sphingobacteriaceae</taxon>
        <taxon>Pedobacter</taxon>
    </lineage>
</organism>
<comment type="caution">
    <text evidence="1">The sequence shown here is derived from an EMBL/GenBank/DDBJ whole genome shotgun (WGS) entry which is preliminary data.</text>
</comment>
<evidence type="ECO:0000313" key="1">
    <source>
        <dbReference type="EMBL" id="MDR6783268.1"/>
    </source>
</evidence>
<dbReference type="EMBL" id="JAVDTF010000001">
    <property type="protein sequence ID" value="MDR6783268.1"/>
    <property type="molecule type" value="Genomic_DNA"/>
</dbReference>
<name>A0ACC6KV76_9SPHI</name>
<proteinExistence type="predicted"/>
<keyword evidence="2" id="KW-1185">Reference proteome</keyword>
<evidence type="ECO:0000313" key="2">
    <source>
        <dbReference type="Proteomes" id="UP001246858"/>
    </source>
</evidence>
<sequence>MRVSYLLWKACCLLLFCFPCSLSGKSGHAGPGKVYNILSYGARPDGQQVNTRNIQQAIDECARNKGGSVVVPAGKFVTGTLYLKSKVNLHLEKGATLSGSTDLKDYPVNPSKIFEGENKNLSLIFAENANNVSISGTGEIDGNGWHAVFARFDNNPRRPKILLFLGCKNVSVSDITLRNSAFWVQHYLGCDQVNINGIKVYSHANFNNDGIDIDSKNVTISDCIIDTDDDALCFKSDTRFPCENVKVTNCVLSSNCNAIKMGTASFGGFKNISISNCEIKLPSEDKFRNWSTKITGISSAISTLSGIALEIVDGGAMDGISISDINMMGVQTPIFIKLGNRRPGKDKNGNPVPGSLKNISIRNIQAKSNSLMSSSITGMPGHEVSQIRLENLSFKTPGGGTRKDAERIVPENEKDYPENRMFGFSLPASGFYVRHASQVSLKNVSFHSLTKDERPLFFFDDVKNSSLNGIHIHTPTGGFCSFDAELKSKTGKLPVFTGWKDLNGNQKKDAYEDPNESINSRVKNLLSLLSLEEKVATIHGSSTFTSGGVARLGIPPINMSDGPHGVRLRPLPGKKEIEGSVTYLPVGNALGATWNTELGYAYGKVLGQEARYWGKDILLGPGVNIIRTPLNGRNFEYLGEDPFLVSKMGLGYVKGIQDQGISACVKHLAVNNQEFKRNFVDVQVSERALREIYLPAFRVAVEEGGVHTIMGAYNKLRGQYCTHNDYLINKILKGEWAFKGIQISDWGAVHDTMEALMNGTDIEMGTPKKYFMGDTVVQLVKSGKVPLAVIDNKVERILGIMFKTGMFDNRDKGSIEVEKNQAMALKIAEEGIVLLKNNNKVLPFKAEQIRSVAVIGALADYTHHGGGGSSRVPARYEVTPLQGLKKLLGNNVRVQYEPGYLIQKDYRANALRIADAVKAAKQADAVVLVAGWIHGYGEGMEQEKNPAYDAEGKDKQDLILPFGQDELIVEVLKANPNAAIVLVGGGAMDMRKWEPQANAMLEAWYPGTEGGRAIANILFGKVNPSGKLPVTFPKKLEDVAAHALGDYPGDSKTFNLVYHDDLFVGYRYNDTYKVAPQFAFGHGLSYTNFAYSNASLSRKAEELLLKFTLRNTGKTAGAEVAQVYTSYQHPKVTRPLKELKAFKKVLLNPGESREIVLSIPLAELRYYNESKGYWELEPGLVQVMIGSSSADIRLEQKIVL</sequence>